<keyword evidence="1" id="KW-0732">Signal</keyword>
<protein>
    <submittedName>
        <fullName evidence="2">Uncharacterized protein</fullName>
    </submittedName>
</protein>
<dbReference type="GO" id="GO:0006633">
    <property type="term" value="P:fatty acid biosynthetic process"/>
    <property type="evidence" value="ECO:0007669"/>
    <property type="project" value="UniProtKB-UniPathway"/>
</dbReference>
<feature type="chain" id="PRO_5032870079" evidence="1">
    <location>
        <begin position="21"/>
        <end position="80"/>
    </location>
</feature>
<dbReference type="Proteomes" id="UP000663877">
    <property type="component" value="Unassembled WGS sequence"/>
</dbReference>
<sequence length="80" mass="8716">MCKIALAALLVSWNIYPSFIISHSAADQAAAFVAVVNSPRSVTISGDEKTIDAIQQILSISYPNVFKACVRIENAFHHIK</sequence>
<evidence type="ECO:0000313" key="2">
    <source>
        <dbReference type="EMBL" id="CAF0914685.1"/>
    </source>
</evidence>
<comment type="caution">
    <text evidence="2">The sequence shown here is derived from an EMBL/GenBank/DDBJ whole genome shotgun (WGS) entry which is preliminary data.</text>
</comment>
<dbReference type="InterPro" id="IPR001227">
    <property type="entry name" value="Ac_transferase_dom_sf"/>
</dbReference>
<accession>A0A814AJZ2</accession>
<dbReference type="InterPro" id="IPR016036">
    <property type="entry name" value="Malonyl_transacylase_ACP-bd"/>
</dbReference>
<dbReference type="Gene3D" id="3.40.366.10">
    <property type="entry name" value="Malonyl-Coenzyme A Acyl Carrier Protein, domain 2"/>
    <property type="match status" value="1"/>
</dbReference>
<proteinExistence type="predicted"/>
<dbReference type="UniPathway" id="UPA00094"/>
<gene>
    <name evidence="2" type="ORF">BJG266_LOCUS11196</name>
</gene>
<dbReference type="SUPFAM" id="SSF55048">
    <property type="entry name" value="Probable ACP-binding domain of malonyl-CoA ACP transacylase"/>
    <property type="match status" value="1"/>
</dbReference>
<organism evidence="2 3">
    <name type="scientific">Adineta steineri</name>
    <dbReference type="NCBI Taxonomy" id="433720"/>
    <lineage>
        <taxon>Eukaryota</taxon>
        <taxon>Metazoa</taxon>
        <taxon>Spiralia</taxon>
        <taxon>Gnathifera</taxon>
        <taxon>Rotifera</taxon>
        <taxon>Eurotatoria</taxon>
        <taxon>Bdelloidea</taxon>
        <taxon>Adinetida</taxon>
        <taxon>Adinetidae</taxon>
        <taxon>Adineta</taxon>
    </lineage>
</organism>
<evidence type="ECO:0000256" key="1">
    <source>
        <dbReference type="SAM" id="SignalP"/>
    </source>
</evidence>
<reference evidence="2" key="1">
    <citation type="submission" date="2021-02" db="EMBL/GenBank/DDBJ databases">
        <authorList>
            <person name="Nowell W R."/>
        </authorList>
    </citation>
    <scope>NUCLEOTIDE SEQUENCE</scope>
</reference>
<evidence type="ECO:0000313" key="3">
    <source>
        <dbReference type="Proteomes" id="UP000663877"/>
    </source>
</evidence>
<dbReference type="GO" id="GO:0016740">
    <property type="term" value="F:transferase activity"/>
    <property type="evidence" value="ECO:0007669"/>
    <property type="project" value="InterPro"/>
</dbReference>
<feature type="signal peptide" evidence="1">
    <location>
        <begin position="1"/>
        <end position="20"/>
    </location>
</feature>
<name>A0A814AJZ2_9BILA</name>
<dbReference type="EMBL" id="CAJNOI010000040">
    <property type="protein sequence ID" value="CAF0914685.1"/>
    <property type="molecule type" value="Genomic_DNA"/>
</dbReference>
<dbReference type="AlphaFoldDB" id="A0A814AJZ2"/>